<evidence type="ECO:0000256" key="1">
    <source>
        <dbReference type="SAM" id="MobiDB-lite"/>
    </source>
</evidence>
<name>A0ABQ8EHT4_BRANA</name>
<proteinExistence type="predicted"/>
<comment type="caution">
    <text evidence="2">The sequence shown here is derived from an EMBL/GenBank/DDBJ whole genome shotgun (WGS) entry which is preliminary data.</text>
</comment>
<protein>
    <submittedName>
        <fullName evidence="2">Uncharacterized protein</fullName>
    </submittedName>
</protein>
<evidence type="ECO:0000313" key="2">
    <source>
        <dbReference type="EMBL" id="KAH0941239.1"/>
    </source>
</evidence>
<gene>
    <name evidence="2" type="ORF">HID58_000876</name>
</gene>
<feature type="region of interest" description="Disordered" evidence="1">
    <location>
        <begin position="1"/>
        <end position="74"/>
    </location>
</feature>
<dbReference type="Proteomes" id="UP000824890">
    <property type="component" value="Unassembled WGS sequence"/>
</dbReference>
<sequence length="74" mass="8098">MEAFTPRKQSRRWLSCGSPYLPETRTGGDGSVRLSTITVGTSRDDDDDWGLSQSSDKAVGEGRPVEAEEEHLGE</sequence>
<organism evidence="2 3">
    <name type="scientific">Brassica napus</name>
    <name type="common">Rape</name>
    <dbReference type="NCBI Taxonomy" id="3708"/>
    <lineage>
        <taxon>Eukaryota</taxon>
        <taxon>Viridiplantae</taxon>
        <taxon>Streptophyta</taxon>
        <taxon>Embryophyta</taxon>
        <taxon>Tracheophyta</taxon>
        <taxon>Spermatophyta</taxon>
        <taxon>Magnoliopsida</taxon>
        <taxon>eudicotyledons</taxon>
        <taxon>Gunneridae</taxon>
        <taxon>Pentapetalae</taxon>
        <taxon>rosids</taxon>
        <taxon>malvids</taxon>
        <taxon>Brassicales</taxon>
        <taxon>Brassicaceae</taxon>
        <taxon>Brassiceae</taxon>
        <taxon>Brassica</taxon>
    </lineage>
</organism>
<accession>A0ABQ8EHT4</accession>
<feature type="compositionally biased region" description="Basic and acidic residues" evidence="1">
    <location>
        <begin position="58"/>
        <end position="74"/>
    </location>
</feature>
<evidence type="ECO:0000313" key="3">
    <source>
        <dbReference type="Proteomes" id="UP000824890"/>
    </source>
</evidence>
<keyword evidence="3" id="KW-1185">Reference proteome</keyword>
<reference evidence="2 3" key="1">
    <citation type="submission" date="2021-05" db="EMBL/GenBank/DDBJ databases">
        <title>Genome Assembly of Synthetic Allotetraploid Brassica napus Reveals Homoeologous Exchanges between Subgenomes.</title>
        <authorList>
            <person name="Davis J.T."/>
        </authorList>
    </citation>
    <scope>NUCLEOTIDE SEQUENCE [LARGE SCALE GENOMIC DNA]</scope>
    <source>
        <strain evidence="3">cv. Da-Ae</strain>
        <tissue evidence="2">Seedling</tissue>
    </source>
</reference>
<dbReference type="EMBL" id="JAGKQM010000001">
    <property type="protein sequence ID" value="KAH0941239.1"/>
    <property type="molecule type" value="Genomic_DNA"/>
</dbReference>